<proteinExistence type="predicted"/>
<name>A0A024EFY7_9PSED</name>
<organism evidence="1 2">
    <name type="scientific">Pseudomonas mandelii JR-1</name>
    <dbReference type="NCBI Taxonomy" id="1147786"/>
    <lineage>
        <taxon>Bacteria</taxon>
        <taxon>Pseudomonadati</taxon>
        <taxon>Pseudomonadota</taxon>
        <taxon>Gammaproteobacteria</taxon>
        <taxon>Pseudomonadales</taxon>
        <taxon>Pseudomonadaceae</taxon>
        <taxon>Pseudomonas</taxon>
    </lineage>
</organism>
<dbReference type="HOGENOM" id="CLU_3315580_0_0_6"/>
<accession>A0A024EFY7</accession>
<dbReference type="AlphaFoldDB" id="A0A024EFY7"/>
<evidence type="ECO:0000313" key="1">
    <source>
        <dbReference type="EMBL" id="AHZ71707.1"/>
    </source>
</evidence>
<dbReference type="Proteomes" id="UP000026913">
    <property type="component" value="Chromosome"/>
</dbReference>
<gene>
    <name evidence="1" type="ORF">OU5_4628</name>
</gene>
<reference evidence="1 2" key="1">
    <citation type="journal article" date="2012" name="J. Bacteriol.">
        <title>Genome sequence of cold-adapted Pseudomonas mandelii strain JR-1.</title>
        <authorList>
            <person name="Jang S.H."/>
            <person name="Kim J."/>
            <person name="Kim J."/>
            <person name="Hong S."/>
            <person name="Lee C."/>
        </authorList>
    </citation>
    <scope>NUCLEOTIDE SEQUENCE [LARGE SCALE GENOMIC DNA]</scope>
    <source>
        <strain evidence="1 2">JR-1</strain>
    </source>
</reference>
<dbReference type="EMBL" id="CP005960">
    <property type="protein sequence ID" value="AHZ71707.1"/>
    <property type="molecule type" value="Genomic_DNA"/>
</dbReference>
<dbReference type="KEGG" id="pman:OU5_4628"/>
<protein>
    <submittedName>
        <fullName evidence="1">Uncharacterized protein</fullName>
    </submittedName>
</protein>
<sequence>MIGVMLEERNRFERVLNRNARIHPKHAPAGGFIEKRRSA</sequence>
<evidence type="ECO:0000313" key="2">
    <source>
        <dbReference type="Proteomes" id="UP000026913"/>
    </source>
</evidence>